<evidence type="ECO:0000313" key="3">
    <source>
        <dbReference type="Proteomes" id="UP000321172"/>
    </source>
</evidence>
<keyword evidence="1" id="KW-0472">Membrane</keyword>
<evidence type="ECO:0000313" key="2">
    <source>
        <dbReference type="EMBL" id="QEA17272.1"/>
    </source>
</evidence>
<dbReference type="Pfam" id="PF14108">
    <property type="entry name" value="ABA4-like"/>
    <property type="match status" value="1"/>
</dbReference>
<keyword evidence="1" id="KW-0812">Transmembrane</keyword>
<organism evidence="2 3">
    <name type="scientific">Novosphingobium ginsenosidimutans</name>
    <dbReference type="NCBI Taxonomy" id="1176536"/>
    <lineage>
        <taxon>Bacteria</taxon>
        <taxon>Pseudomonadati</taxon>
        <taxon>Pseudomonadota</taxon>
        <taxon>Alphaproteobacteria</taxon>
        <taxon>Sphingomonadales</taxon>
        <taxon>Sphingomonadaceae</taxon>
        <taxon>Novosphingobium</taxon>
    </lineage>
</organism>
<dbReference type="RefSeq" id="WP_147091351.1">
    <property type="nucleotide sequence ID" value="NZ_BAABJD010000002.1"/>
</dbReference>
<evidence type="ECO:0000256" key="1">
    <source>
        <dbReference type="SAM" id="Phobius"/>
    </source>
</evidence>
<sequence>MWQAMFSFTNAVVVIAWLILAFLPRKPLAMTAVLYLGVGLLCLCYTVMFAALLSGSVDPGQVPGSAPYVASDYSIAGLRKLFLSDGGLVIGWTHYLAFDLFTGLWIARDADNKGFSRAVQLPFLFATFMAGPIGLFTWLIVRERRAREMHPAQNRIRL</sequence>
<dbReference type="InterPro" id="IPR025461">
    <property type="entry name" value="ABA4-like"/>
</dbReference>
<feature type="transmembrane region" description="Helical" evidence="1">
    <location>
        <begin position="6"/>
        <end position="23"/>
    </location>
</feature>
<dbReference type="EMBL" id="CP042345">
    <property type="protein sequence ID" value="QEA17272.1"/>
    <property type="molecule type" value="Genomic_DNA"/>
</dbReference>
<dbReference type="OrthoDB" id="345237at2"/>
<dbReference type="Proteomes" id="UP000321172">
    <property type="component" value="Chromosome"/>
</dbReference>
<proteinExistence type="predicted"/>
<name>A0A5B8S8U7_9SPHN</name>
<protein>
    <submittedName>
        <fullName evidence="2">DUF4281 domain-containing protein</fullName>
    </submittedName>
</protein>
<feature type="transmembrane region" description="Helical" evidence="1">
    <location>
        <begin position="121"/>
        <end position="141"/>
    </location>
</feature>
<dbReference type="KEGG" id="ngf:FRF71_14630"/>
<accession>A0A5B8S8U7</accession>
<keyword evidence="1" id="KW-1133">Transmembrane helix</keyword>
<keyword evidence="3" id="KW-1185">Reference proteome</keyword>
<gene>
    <name evidence="2" type="ORF">FRF71_14630</name>
</gene>
<feature type="transmembrane region" description="Helical" evidence="1">
    <location>
        <begin position="32"/>
        <end position="53"/>
    </location>
</feature>
<dbReference type="AlphaFoldDB" id="A0A5B8S8U7"/>
<reference evidence="2 3" key="1">
    <citation type="journal article" date="2013" name="J. Microbiol. Biotechnol.">
        <title>Novosphingobium ginsenosidimutans sp. nov., with the ability to convert ginsenoside.</title>
        <authorList>
            <person name="Kim J.K."/>
            <person name="He D."/>
            <person name="Liu Q.M."/>
            <person name="Park H.Y."/>
            <person name="Jung M.S."/>
            <person name="Yoon M.H."/>
            <person name="Kim S.C."/>
            <person name="Im W.T."/>
        </authorList>
    </citation>
    <scope>NUCLEOTIDE SEQUENCE [LARGE SCALE GENOMIC DNA]</scope>
    <source>
        <strain evidence="2 3">FW-6</strain>
    </source>
</reference>